<sequence>MELQGHNLSAVALSPYEWSVEFSKGQPKAYRPQNAPWVTKGPQEESGSETAQRRSPTTVDELIQRFLTVLGDSRMPHKPSRYQSLELEAFCKPGSLDVLEQGTEDCVNYALALLDDRSRQGYQALPPTVAGQQRRSRGPLNSFQLLQELRKKRYECEGEPNAARRLLYITNPDTWAILALTLTASRDQAFFLADFFYKYLGNKTALGIRVPPIGLPLFCLEFHFQFYVWQEGGPLKRDRRTKRNNKPVRRSFELQHLGLDEPLKAYVHEAQISCLVTGVDHESWCAYLFVDTYYQGDSSCEDVEYYHSQRDGDMQTDPLTAGTLDANLPIWTPREYFLTIYECRLKQVKHAVHNLVSRLLLKLEPYLHDRQSLSSLPDNDYMMSFDRKKQLQQMLDEASRLLRQTIHSICRIIDTWDRFSSRDAAYLSDIVRHRGASDESIPPFRLVAIIGDHINDLRELRLRAEEQQDLCVGLARELEMQIVMEDNQITTQQHQTGELVKVLTGIVFSSTHDDDRSV</sequence>
<feature type="region of interest" description="Disordered" evidence="1">
    <location>
        <begin position="27"/>
        <end position="57"/>
    </location>
</feature>
<feature type="compositionally biased region" description="Polar residues" evidence="1">
    <location>
        <begin position="48"/>
        <end position="57"/>
    </location>
</feature>
<accession>A0A084AW41</accession>
<reference evidence="2 3" key="1">
    <citation type="journal article" date="2014" name="BMC Genomics">
        <title>Comparative genome sequencing reveals chemotype-specific gene clusters in the toxigenic black mold Stachybotrys.</title>
        <authorList>
            <person name="Semeiks J."/>
            <person name="Borek D."/>
            <person name="Otwinowski Z."/>
            <person name="Grishin N.V."/>
        </authorList>
    </citation>
    <scope>NUCLEOTIDE SEQUENCE [LARGE SCALE GENOMIC DNA]</scope>
    <source>
        <strain evidence="3">CBS 109288 / IBT 7711</strain>
    </source>
</reference>
<organism evidence="2 3">
    <name type="scientific">Stachybotrys chartarum (strain CBS 109288 / IBT 7711)</name>
    <name type="common">Toxic black mold</name>
    <name type="synonym">Stilbospora chartarum</name>
    <dbReference type="NCBI Taxonomy" id="1280523"/>
    <lineage>
        <taxon>Eukaryota</taxon>
        <taxon>Fungi</taxon>
        <taxon>Dikarya</taxon>
        <taxon>Ascomycota</taxon>
        <taxon>Pezizomycotina</taxon>
        <taxon>Sordariomycetes</taxon>
        <taxon>Hypocreomycetidae</taxon>
        <taxon>Hypocreales</taxon>
        <taxon>Stachybotryaceae</taxon>
        <taxon>Stachybotrys</taxon>
    </lineage>
</organism>
<proteinExistence type="predicted"/>
<keyword evidence="3" id="KW-1185">Reference proteome</keyword>
<dbReference type="OrthoDB" id="10071171at2759"/>
<evidence type="ECO:0000313" key="2">
    <source>
        <dbReference type="EMBL" id="KEY69520.1"/>
    </source>
</evidence>
<dbReference type="HOGENOM" id="CLU_025796_2_0_1"/>
<dbReference type="EMBL" id="KL648525">
    <property type="protein sequence ID" value="KEY69520.1"/>
    <property type="molecule type" value="Genomic_DNA"/>
</dbReference>
<protein>
    <submittedName>
        <fullName evidence="2">Uncharacterized protein</fullName>
    </submittedName>
</protein>
<dbReference type="AlphaFoldDB" id="A0A084AW41"/>
<dbReference type="Proteomes" id="UP000028045">
    <property type="component" value="Unassembled WGS sequence"/>
</dbReference>
<gene>
    <name evidence="2" type="ORF">S7711_02057</name>
</gene>
<evidence type="ECO:0000256" key="1">
    <source>
        <dbReference type="SAM" id="MobiDB-lite"/>
    </source>
</evidence>
<name>A0A084AW41_STACB</name>
<evidence type="ECO:0000313" key="3">
    <source>
        <dbReference type="Proteomes" id="UP000028045"/>
    </source>
</evidence>